<keyword evidence="8 10" id="KW-1133">Transmembrane helix</keyword>
<evidence type="ECO:0000256" key="4">
    <source>
        <dbReference type="ARBA" id="ARBA00022676"/>
    </source>
</evidence>
<protein>
    <submittedName>
        <fullName evidence="11">Putative integral membrane protein</fullName>
    </submittedName>
</protein>
<comment type="caution">
    <text evidence="11">The sequence shown here is derived from an EMBL/GenBank/DDBJ whole genome shotgun (WGS) entry which is preliminary data.</text>
</comment>
<evidence type="ECO:0000256" key="1">
    <source>
        <dbReference type="ARBA" id="ARBA00004477"/>
    </source>
</evidence>
<feature type="transmembrane region" description="Helical" evidence="10">
    <location>
        <begin position="132"/>
        <end position="154"/>
    </location>
</feature>
<keyword evidence="4" id="KW-0328">Glycosyltransferase</keyword>
<evidence type="ECO:0000256" key="10">
    <source>
        <dbReference type="SAM" id="Phobius"/>
    </source>
</evidence>
<evidence type="ECO:0000256" key="9">
    <source>
        <dbReference type="ARBA" id="ARBA00023136"/>
    </source>
</evidence>
<feature type="transmembrane region" description="Helical" evidence="10">
    <location>
        <begin position="353"/>
        <end position="374"/>
    </location>
</feature>
<dbReference type="PANTHER" id="PTHR12468:SF2">
    <property type="entry name" value="GPI MANNOSYLTRANSFERASE 2"/>
    <property type="match status" value="1"/>
</dbReference>
<feature type="transmembrane region" description="Helical" evidence="10">
    <location>
        <begin position="320"/>
        <end position="341"/>
    </location>
</feature>
<sequence length="376" mass="43407">MEGVNSVSFSRLFKIFVLWQAAILVVTIAAQYSSLPLRETYLGSGTQGYVEKPWLYSRQNFDGMHYTYIARRSYGYSQQAFFPLYPTIMRKLMTLPFLNNAVTAGILVSTAFFLAGLYLFVKLIRLDYSSDVVKWTILALLLFPVSFFFTSIYTEGLFFFLTVAAFYSARTRHWLLAGIFGALASYTRFIGIFLLPALFFEWWQQGRRFKHFLPLLLIPLGLGIYMIYLNRTTGDPLAFFHVQVNFAQLRSEKLILLYQVFWRYVKMLFTVNRADPLYLTIVLEFVSGIVFLVTTVYSFIKHRLSYSVFNFLAYLTPTLTGSFTSLPRYVLLCFPSFLLIGELLSRSPLARKIVLGTFALAFIIFLSLFARGYWVG</sequence>
<feature type="transmembrane region" description="Helical" evidence="10">
    <location>
        <begin position="212"/>
        <end position="229"/>
    </location>
</feature>
<comment type="subcellular location">
    <subcellularLocation>
        <location evidence="1">Endoplasmic reticulum membrane</location>
        <topology evidence="1">Multi-pass membrane protein</topology>
    </subcellularLocation>
</comment>
<dbReference type="UniPathway" id="UPA00196"/>
<evidence type="ECO:0000256" key="3">
    <source>
        <dbReference type="ARBA" id="ARBA00022502"/>
    </source>
</evidence>
<keyword evidence="7" id="KW-0256">Endoplasmic reticulum</keyword>
<feature type="transmembrane region" description="Helical" evidence="10">
    <location>
        <begin position="277"/>
        <end position="300"/>
    </location>
</feature>
<proteinExistence type="predicted"/>
<dbReference type="Pfam" id="PF04188">
    <property type="entry name" value="Mannosyl_trans2"/>
    <property type="match status" value="1"/>
</dbReference>
<evidence type="ECO:0000256" key="6">
    <source>
        <dbReference type="ARBA" id="ARBA00022692"/>
    </source>
</evidence>
<organism evidence="11 12">
    <name type="scientific">Candidatus Amesbacteria bacterium GW2011_GWA2_47_11b</name>
    <dbReference type="NCBI Taxonomy" id="1618358"/>
    <lineage>
        <taxon>Bacteria</taxon>
        <taxon>Candidatus Amesiibacteriota</taxon>
    </lineage>
</organism>
<evidence type="ECO:0000256" key="8">
    <source>
        <dbReference type="ARBA" id="ARBA00022989"/>
    </source>
</evidence>
<feature type="transmembrane region" description="Helical" evidence="10">
    <location>
        <begin position="12"/>
        <end position="32"/>
    </location>
</feature>
<dbReference type="AlphaFoldDB" id="A0A0G1RMB8"/>
<dbReference type="GO" id="GO:0000009">
    <property type="term" value="F:alpha-1,6-mannosyltransferase activity"/>
    <property type="evidence" value="ECO:0007669"/>
    <property type="project" value="InterPro"/>
</dbReference>
<dbReference type="GO" id="GO:0031501">
    <property type="term" value="C:mannosyltransferase complex"/>
    <property type="evidence" value="ECO:0007669"/>
    <property type="project" value="TreeGrafter"/>
</dbReference>
<dbReference type="Proteomes" id="UP000034307">
    <property type="component" value="Unassembled WGS sequence"/>
</dbReference>
<feature type="transmembrane region" description="Helical" evidence="10">
    <location>
        <begin position="174"/>
        <end position="200"/>
    </location>
</feature>
<dbReference type="InterPro" id="IPR007315">
    <property type="entry name" value="PIG-V/Gpi18"/>
</dbReference>
<dbReference type="GO" id="GO:0004376">
    <property type="term" value="F:GPI mannosyltransferase activity"/>
    <property type="evidence" value="ECO:0007669"/>
    <property type="project" value="InterPro"/>
</dbReference>
<reference evidence="11 12" key="1">
    <citation type="journal article" date="2015" name="Nature">
        <title>rRNA introns, odd ribosomes, and small enigmatic genomes across a large radiation of phyla.</title>
        <authorList>
            <person name="Brown C.T."/>
            <person name="Hug L.A."/>
            <person name="Thomas B.C."/>
            <person name="Sharon I."/>
            <person name="Castelle C.J."/>
            <person name="Singh A."/>
            <person name="Wilkins M.J."/>
            <person name="Williams K.H."/>
            <person name="Banfield J.F."/>
        </authorList>
    </citation>
    <scope>NUCLEOTIDE SEQUENCE [LARGE SCALE GENOMIC DNA]</scope>
</reference>
<evidence type="ECO:0000256" key="2">
    <source>
        <dbReference type="ARBA" id="ARBA00004687"/>
    </source>
</evidence>
<accession>A0A0G1RMB8</accession>
<dbReference type="GO" id="GO:0006506">
    <property type="term" value="P:GPI anchor biosynthetic process"/>
    <property type="evidence" value="ECO:0007669"/>
    <property type="project" value="UniProtKB-UniPathway"/>
</dbReference>
<dbReference type="PANTHER" id="PTHR12468">
    <property type="entry name" value="GPI MANNOSYLTRANSFERASE 2"/>
    <property type="match status" value="1"/>
</dbReference>
<dbReference type="STRING" id="1618358.UX80_C0002G0029"/>
<keyword evidence="5" id="KW-0808">Transferase</keyword>
<keyword evidence="9 10" id="KW-0472">Membrane</keyword>
<evidence type="ECO:0000256" key="7">
    <source>
        <dbReference type="ARBA" id="ARBA00022824"/>
    </source>
</evidence>
<keyword evidence="6 10" id="KW-0812">Transmembrane</keyword>
<dbReference type="GO" id="GO:0016020">
    <property type="term" value="C:membrane"/>
    <property type="evidence" value="ECO:0007669"/>
    <property type="project" value="GOC"/>
</dbReference>
<keyword evidence="3" id="KW-0337">GPI-anchor biosynthesis</keyword>
<comment type="pathway">
    <text evidence="2">Glycolipid biosynthesis; glycosylphosphatidylinositol-anchor biosynthesis.</text>
</comment>
<name>A0A0G1RMB8_9BACT</name>
<feature type="transmembrane region" description="Helical" evidence="10">
    <location>
        <begin position="97"/>
        <end position="120"/>
    </location>
</feature>
<evidence type="ECO:0000313" key="12">
    <source>
        <dbReference type="Proteomes" id="UP000034307"/>
    </source>
</evidence>
<evidence type="ECO:0000313" key="11">
    <source>
        <dbReference type="EMBL" id="KKU58494.1"/>
    </source>
</evidence>
<evidence type="ECO:0000256" key="5">
    <source>
        <dbReference type="ARBA" id="ARBA00022679"/>
    </source>
</evidence>
<dbReference type="EMBL" id="LCNO01000002">
    <property type="protein sequence ID" value="KKU58494.1"/>
    <property type="molecule type" value="Genomic_DNA"/>
</dbReference>
<gene>
    <name evidence="11" type="ORF">UX80_C0002G0029</name>
</gene>